<evidence type="ECO:0000256" key="2">
    <source>
        <dbReference type="ARBA" id="ARBA00012729"/>
    </source>
</evidence>
<dbReference type="PANTHER" id="PTHR11177">
    <property type="entry name" value="CHITINASE"/>
    <property type="match status" value="1"/>
</dbReference>
<keyword evidence="9" id="KW-0732">Signal</keyword>
<dbReference type="InterPro" id="IPR011583">
    <property type="entry name" value="Chitinase_II/V-like_cat"/>
</dbReference>
<dbReference type="SUPFAM" id="SSF51445">
    <property type="entry name" value="(Trans)glycosidases"/>
    <property type="match status" value="1"/>
</dbReference>
<dbReference type="Proteomes" id="UP001597391">
    <property type="component" value="Unassembled WGS sequence"/>
</dbReference>
<comment type="catalytic activity">
    <reaction evidence="1">
        <text>Random endo-hydrolysis of N-acetyl-beta-D-glucosaminide (1-&gt;4)-beta-linkages in chitin and chitodextrins.</text>
        <dbReference type="EC" id="3.2.1.14"/>
    </reaction>
</comment>
<dbReference type="SUPFAM" id="SSF51055">
    <property type="entry name" value="Carbohydrate binding domain"/>
    <property type="match status" value="2"/>
</dbReference>
<dbReference type="GO" id="GO:0016787">
    <property type="term" value="F:hydrolase activity"/>
    <property type="evidence" value="ECO:0007669"/>
    <property type="project" value="UniProtKB-KW"/>
</dbReference>
<comment type="similarity">
    <text evidence="8">Belongs to the glycosyl hydrolase 18 family.</text>
</comment>
<dbReference type="InterPro" id="IPR017853">
    <property type="entry name" value="GH"/>
</dbReference>
<evidence type="ECO:0000313" key="12">
    <source>
        <dbReference type="Proteomes" id="UP001597391"/>
    </source>
</evidence>
<dbReference type="SMART" id="SM00495">
    <property type="entry name" value="ChtBD3"/>
    <property type="match status" value="2"/>
</dbReference>
<organism evidence="11 12">
    <name type="scientific">Populibacterium corticicola</name>
    <dbReference type="NCBI Taxonomy" id="1812826"/>
    <lineage>
        <taxon>Bacteria</taxon>
        <taxon>Bacillati</taxon>
        <taxon>Actinomycetota</taxon>
        <taxon>Actinomycetes</taxon>
        <taxon>Micrococcales</taxon>
        <taxon>Jonesiaceae</taxon>
        <taxon>Populibacterium</taxon>
    </lineage>
</organism>
<dbReference type="PROSITE" id="PS01095">
    <property type="entry name" value="GH18_1"/>
    <property type="match status" value="1"/>
</dbReference>
<dbReference type="PROSITE" id="PS51910">
    <property type="entry name" value="GH18_2"/>
    <property type="match status" value="1"/>
</dbReference>
<dbReference type="InterPro" id="IPR003610">
    <property type="entry name" value="CBM5/12"/>
</dbReference>
<dbReference type="CDD" id="cd06548">
    <property type="entry name" value="GH18_chitinase"/>
    <property type="match status" value="1"/>
</dbReference>
<feature type="domain" description="GH18" evidence="10">
    <location>
        <begin position="43"/>
        <end position="474"/>
    </location>
</feature>
<dbReference type="Gene3D" id="3.10.50.10">
    <property type="match status" value="1"/>
</dbReference>
<feature type="chain" id="PRO_5046126696" description="chitinase" evidence="9">
    <location>
        <begin position="30"/>
        <end position="589"/>
    </location>
</feature>
<proteinExistence type="inferred from homology"/>
<dbReference type="Pfam" id="PF00704">
    <property type="entry name" value="Glyco_hydro_18"/>
    <property type="match status" value="1"/>
</dbReference>
<evidence type="ECO:0000256" key="8">
    <source>
        <dbReference type="RuleBase" id="RU004453"/>
    </source>
</evidence>
<dbReference type="Gene3D" id="3.20.20.80">
    <property type="entry name" value="Glycosidases"/>
    <property type="match status" value="1"/>
</dbReference>
<dbReference type="InterPro" id="IPR001579">
    <property type="entry name" value="Glyco_hydro_18_chit_AS"/>
</dbReference>
<dbReference type="InterPro" id="IPR001223">
    <property type="entry name" value="Glyco_hydro18_cat"/>
</dbReference>
<evidence type="ECO:0000256" key="7">
    <source>
        <dbReference type="RuleBase" id="RU000489"/>
    </source>
</evidence>
<feature type="signal peptide" evidence="9">
    <location>
        <begin position="1"/>
        <end position="29"/>
    </location>
</feature>
<evidence type="ECO:0000256" key="4">
    <source>
        <dbReference type="ARBA" id="ARBA00023024"/>
    </source>
</evidence>
<dbReference type="Gene3D" id="2.10.10.20">
    <property type="entry name" value="Carbohydrate-binding module superfamily 5/12"/>
    <property type="match status" value="2"/>
</dbReference>
<name>A0ABW5XE59_9MICO</name>
<accession>A0ABW5XE59</accession>
<dbReference type="SMART" id="SM00636">
    <property type="entry name" value="Glyco_18"/>
    <property type="match status" value="1"/>
</dbReference>
<gene>
    <name evidence="11" type="ORF">ACFSYH_06765</name>
</gene>
<dbReference type="InterPro" id="IPR029070">
    <property type="entry name" value="Chitinase_insertion_sf"/>
</dbReference>
<dbReference type="PANTHER" id="PTHR11177:SF317">
    <property type="entry name" value="CHITINASE 12-RELATED"/>
    <property type="match status" value="1"/>
</dbReference>
<dbReference type="InterPro" id="IPR036573">
    <property type="entry name" value="CBM_sf_5/12"/>
</dbReference>
<dbReference type="RefSeq" id="WP_377466063.1">
    <property type="nucleotide sequence ID" value="NZ_JBHUOP010000002.1"/>
</dbReference>
<reference evidence="12" key="1">
    <citation type="journal article" date="2019" name="Int. J. Syst. Evol. Microbiol.">
        <title>The Global Catalogue of Microorganisms (GCM) 10K type strain sequencing project: providing services to taxonomists for standard genome sequencing and annotation.</title>
        <authorList>
            <consortium name="The Broad Institute Genomics Platform"/>
            <consortium name="The Broad Institute Genome Sequencing Center for Infectious Disease"/>
            <person name="Wu L."/>
            <person name="Ma J."/>
        </authorList>
    </citation>
    <scope>NUCLEOTIDE SEQUENCE [LARGE SCALE GENOMIC DNA]</scope>
    <source>
        <strain evidence="12">KCTC 33576</strain>
    </source>
</reference>
<dbReference type="InterPro" id="IPR050314">
    <property type="entry name" value="Glycosyl_Hydrlase_18"/>
</dbReference>
<evidence type="ECO:0000256" key="3">
    <source>
        <dbReference type="ARBA" id="ARBA00022801"/>
    </source>
</evidence>
<protein>
    <recommendedName>
        <fullName evidence="2">chitinase</fullName>
        <ecNumber evidence="2">3.2.1.14</ecNumber>
    </recommendedName>
</protein>
<comment type="caution">
    <text evidence="11">The sequence shown here is derived from an EMBL/GenBank/DDBJ whole genome shotgun (WGS) entry which is preliminary data.</text>
</comment>
<evidence type="ECO:0000256" key="9">
    <source>
        <dbReference type="SAM" id="SignalP"/>
    </source>
</evidence>
<dbReference type="CDD" id="cd12215">
    <property type="entry name" value="ChiC_BD"/>
    <property type="match status" value="2"/>
</dbReference>
<evidence type="ECO:0000256" key="6">
    <source>
        <dbReference type="ARBA" id="ARBA00023295"/>
    </source>
</evidence>
<evidence type="ECO:0000256" key="1">
    <source>
        <dbReference type="ARBA" id="ARBA00000822"/>
    </source>
</evidence>
<keyword evidence="4" id="KW-0146">Chitin degradation</keyword>
<evidence type="ECO:0000259" key="10">
    <source>
        <dbReference type="PROSITE" id="PS51910"/>
    </source>
</evidence>
<sequence>MISQRKAALGATLAGALAASMFTALPATAAQDDARETTTINGYRNVGYYGSWRPGSGATIKKVFVDSGAAQNLTHINYSFGNVAGDNDALDAARAAGVKGLDGVTEYSCFISDTPAPAQGETKTAGDAQNDFLNSVSAKDSVLGIADKADQKLAGNLNQLKQLKQLYPDLKINISLGGWTWSKSFSAAVATPERRANLVSSCIDLYIKGNLPEIDGRGGEGVAAGIFDGFDLDWEWPGAPDWAQEVGNLVDPENDKANFIAFTDELRAQLDALEVETHKEYEISAFIPASPGVITAGGWDTPELWKNLDFGNIQGYDLWGSWTNQTGHQGNVYGDPNHNWGLGLDTIVATYTRAGVDPAKLNLGLAAYAQSWLGAEEEPWTIAESGAPAQVIWDDLKKKDLNIHHEYTEDGKFNATWGYDPADNTFYSFDDEVAVAEKTKWAISLGLGGVDFWESGNDSDGDLSAASAKVLREAAPGPVAGSDATLCEATPSAAATPWNALKTYTSGDLVFLDGQVYKAQWYAKGDVPGTTTGPWSALTGCGVDPVELQAWNSSTVYTTGDQVIYGGETYTAAWWTRGQEPGASSVWKK</sequence>
<dbReference type="EMBL" id="JBHUOP010000002">
    <property type="protein sequence ID" value="MFD2840270.1"/>
    <property type="molecule type" value="Genomic_DNA"/>
</dbReference>
<dbReference type="Pfam" id="PF02839">
    <property type="entry name" value="CBM_5_12"/>
    <property type="match status" value="2"/>
</dbReference>
<keyword evidence="12" id="KW-1185">Reference proteome</keyword>
<dbReference type="EC" id="3.2.1.14" evidence="2"/>
<keyword evidence="4" id="KW-0624">Polysaccharide degradation</keyword>
<evidence type="ECO:0000256" key="5">
    <source>
        <dbReference type="ARBA" id="ARBA00023277"/>
    </source>
</evidence>
<evidence type="ECO:0000313" key="11">
    <source>
        <dbReference type="EMBL" id="MFD2840270.1"/>
    </source>
</evidence>
<keyword evidence="5" id="KW-0119">Carbohydrate metabolism</keyword>
<keyword evidence="3 7" id="KW-0378">Hydrolase</keyword>
<keyword evidence="6 7" id="KW-0326">Glycosidase</keyword>